<reference evidence="2" key="1">
    <citation type="submission" date="2018-12" db="EMBL/GenBank/DDBJ databases">
        <title>Tengunoibacter tsumagoiensis gen. nov., sp. nov., Dictyobacter kobayashii sp. nov., D. alpinus sp. nov., and D. joshuensis sp. nov. and description of Dictyobacteraceae fam. nov. within the order Ktedonobacterales isolated from Tengu-no-mugimeshi.</title>
        <authorList>
            <person name="Wang C.M."/>
            <person name="Zheng Y."/>
            <person name="Sakai Y."/>
            <person name="Toyoda A."/>
            <person name="Minakuchi Y."/>
            <person name="Abe K."/>
            <person name="Yokota A."/>
            <person name="Yabe S."/>
        </authorList>
    </citation>
    <scope>NUCLEOTIDE SEQUENCE [LARGE SCALE GENOMIC DNA]</scope>
    <source>
        <strain evidence="2">Uno16</strain>
    </source>
</reference>
<dbReference type="Proteomes" id="UP000287171">
    <property type="component" value="Unassembled WGS sequence"/>
</dbReference>
<proteinExistence type="predicted"/>
<dbReference type="EMBL" id="BIFT01000001">
    <property type="protein sequence ID" value="GCE28504.1"/>
    <property type="molecule type" value="Genomic_DNA"/>
</dbReference>
<dbReference type="AlphaFoldDB" id="A0A402BAY6"/>
<sequence length="88" mass="10077">MSLNANLAGGGHTYLFGRNHQALHAFGGMHKKLFKSRPVGVYPYVRGMFEYFIRLSHLTMLNGHYTIAAMYCVDLQILHVQTRFYLLA</sequence>
<comment type="caution">
    <text evidence="1">The sequence shown here is derived from an EMBL/GenBank/DDBJ whole genome shotgun (WGS) entry which is preliminary data.</text>
</comment>
<protein>
    <submittedName>
        <fullName evidence="1">Uncharacterized protein</fullName>
    </submittedName>
</protein>
<gene>
    <name evidence="1" type="ORF">KDA_39880</name>
</gene>
<evidence type="ECO:0000313" key="2">
    <source>
        <dbReference type="Proteomes" id="UP000287171"/>
    </source>
</evidence>
<keyword evidence="2" id="KW-1185">Reference proteome</keyword>
<evidence type="ECO:0000313" key="1">
    <source>
        <dbReference type="EMBL" id="GCE28504.1"/>
    </source>
</evidence>
<name>A0A402BAY6_9CHLR</name>
<accession>A0A402BAY6</accession>
<organism evidence="1 2">
    <name type="scientific">Dictyobacter alpinus</name>
    <dbReference type="NCBI Taxonomy" id="2014873"/>
    <lineage>
        <taxon>Bacteria</taxon>
        <taxon>Bacillati</taxon>
        <taxon>Chloroflexota</taxon>
        <taxon>Ktedonobacteria</taxon>
        <taxon>Ktedonobacterales</taxon>
        <taxon>Dictyobacteraceae</taxon>
        <taxon>Dictyobacter</taxon>
    </lineage>
</organism>